<sequence length="531" mass="60056">MNGLCFQISNWILIVEENKLYRQGREVTVEPRLVNLLSFLAQSPSAVFGREELIDHIWDGAIVSDQVVTQSIFELRKILKDGRVDCERFIATVPKRGYRLVADTIELSCDNARQLITESKSAVENVDHSDEKTTDIDTDLDYEQAITVFPAGPLTRAVTHISKHAAAAEANSDTKLTFLQRYKLQLFDSFLLSVLICIIVLCTYVQTKPEITRALDTQVIEFSYCANQKLDKTSEYLADGISQKLMNDVLTLSHYRVQLKKTDFTTGILPGKLVNVRIDKQQGLSYLDINYRNNASNRIIFSKQYLISGDEMYDSLQKASSDLMAALRINPTPKQLDYVMQGLPEDQDLLTKLIIANHYTNQVDPKLFMQGIDLFEDILSVEPTNGLVLAERYIAYNILSSLSDEFVNEIKRSSVDLLENNPYESNKVLAAREYEALALQALLQGHELEANNLITLAGESRRSSIYYIIIGKLAELSGNLDRAGDAYTQAFYIDTSIETYQLSSNLAFHSNLERIAIFMYRAMNSRAIKLV</sequence>
<dbReference type="GO" id="GO:0006355">
    <property type="term" value="P:regulation of DNA-templated transcription"/>
    <property type="evidence" value="ECO:0007669"/>
    <property type="project" value="InterPro"/>
</dbReference>
<keyword evidence="1 2" id="KW-0238">DNA-binding</keyword>
<dbReference type="InterPro" id="IPR036388">
    <property type="entry name" value="WH-like_DNA-bd_sf"/>
</dbReference>
<dbReference type="InterPro" id="IPR011990">
    <property type="entry name" value="TPR-like_helical_dom_sf"/>
</dbReference>
<dbReference type="OrthoDB" id="6311790at2"/>
<organism evidence="4 5">
    <name type="scientific">Moritella marina ATCC 15381</name>
    <dbReference type="NCBI Taxonomy" id="1202962"/>
    <lineage>
        <taxon>Bacteria</taxon>
        <taxon>Pseudomonadati</taxon>
        <taxon>Pseudomonadota</taxon>
        <taxon>Gammaproteobacteria</taxon>
        <taxon>Alteromonadales</taxon>
        <taxon>Moritellaceae</taxon>
        <taxon>Moritella</taxon>
    </lineage>
</organism>
<dbReference type="AlphaFoldDB" id="A0A5J6WNL3"/>
<evidence type="ECO:0000256" key="2">
    <source>
        <dbReference type="PROSITE-ProRule" id="PRU01091"/>
    </source>
</evidence>
<dbReference type="Pfam" id="PF00486">
    <property type="entry name" value="Trans_reg_C"/>
    <property type="match status" value="1"/>
</dbReference>
<dbReference type="RefSeq" id="WP_019442455.1">
    <property type="nucleotide sequence ID" value="NZ_ALOE01000030.1"/>
</dbReference>
<dbReference type="Gene3D" id="1.10.10.10">
    <property type="entry name" value="Winged helix-like DNA-binding domain superfamily/Winged helix DNA-binding domain"/>
    <property type="match status" value="1"/>
</dbReference>
<keyword evidence="5" id="KW-1185">Reference proteome</keyword>
<proteinExistence type="predicted"/>
<reference evidence="4 5" key="1">
    <citation type="submission" date="2019-09" db="EMBL/GenBank/DDBJ databases">
        <title>Hybrid Assembly of the complete Genome of the Deep-Sea Bacterium Moritella marina from long Nanopore and Illumina reads.</title>
        <authorList>
            <person name="Magin S."/>
            <person name="Georgoulis A."/>
            <person name="Papadimitriou K."/>
            <person name="Iliakis G."/>
            <person name="Vorgias C.E."/>
        </authorList>
    </citation>
    <scope>NUCLEOTIDE SEQUENCE [LARGE SCALE GENOMIC DNA]</scope>
    <source>
        <strain evidence="4 5">MP-1</strain>
    </source>
</reference>
<protein>
    <submittedName>
        <fullName evidence="4">CadC family transcriptional regulator</fullName>
    </submittedName>
</protein>
<dbReference type="EMBL" id="CP044399">
    <property type="protein sequence ID" value="QFI39577.1"/>
    <property type="molecule type" value="Genomic_DNA"/>
</dbReference>
<dbReference type="CDD" id="cd00383">
    <property type="entry name" value="trans_reg_C"/>
    <property type="match status" value="1"/>
</dbReference>
<gene>
    <name evidence="4" type="ORF">FR932_18025</name>
</gene>
<dbReference type="SUPFAM" id="SSF46894">
    <property type="entry name" value="C-terminal effector domain of the bipartite response regulators"/>
    <property type="match status" value="1"/>
</dbReference>
<dbReference type="GO" id="GO:0003677">
    <property type="term" value="F:DNA binding"/>
    <property type="evidence" value="ECO:0007669"/>
    <property type="project" value="UniProtKB-UniRule"/>
</dbReference>
<dbReference type="PROSITE" id="PS51755">
    <property type="entry name" value="OMPR_PHOB"/>
    <property type="match status" value="1"/>
</dbReference>
<dbReference type="InterPro" id="IPR001867">
    <property type="entry name" value="OmpR/PhoB-type_DNA-bd"/>
</dbReference>
<feature type="DNA-binding region" description="OmpR/PhoB-type" evidence="2">
    <location>
        <begin position="3"/>
        <end position="102"/>
    </location>
</feature>
<feature type="domain" description="OmpR/PhoB-type" evidence="3">
    <location>
        <begin position="3"/>
        <end position="102"/>
    </location>
</feature>
<evidence type="ECO:0000256" key="1">
    <source>
        <dbReference type="ARBA" id="ARBA00023125"/>
    </source>
</evidence>
<dbReference type="InterPro" id="IPR016032">
    <property type="entry name" value="Sig_transdc_resp-reg_C-effctor"/>
</dbReference>
<dbReference type="NCBIfam" id="NF007540">
    <property type="entry name" value="PRK10153.1"/>
    <property type="match status" value="1"/>
</dbReference>
<dbReference type="KEGG" id="mmaa:FR932_18025"/>
<name>A0A5J6WNL3_MORMI</name>
<evidence type="ECO:0000313" key="4">
    <source>
        <dbReference type="EMBL" id="QFI39577.1"/>
    </source>
</evidence>
<dbReference type="Gene3D" id="1.25.40.10">
    <property type="entry name" value="Tetratricopeptide repeat domain"/>
    <property type="match status" value="1"/>
</dbReference>
<evidence type="ECO:0000313" key="5">
    <source>
        <dbReference type="Proteomes" id="UP000327424"/>
    </source>
</evidence>
<dbReference type="Proteomes" id="UP000327424">
    <property type="component" value="Chromosome"/>
</dbReference>
<evidence type="ECO:0000259" key="3">
    <source>
        <dbReference type="PROSITE" id="PS51755"/>
    </source>
</evidence>
<accession>A0A5J6WNL3</accession>
<dbReference type="GO" id="GO:0000160">
    <property type="term" value="P:phosphorelay signal transduction system"/>
    <property type="evidence" value="ECO:0007669"/>
    <property type="project" value="InterPro"/>
</dbReference>
<dbReference type="SMART" id="SM00862">
    <property type="entry name" value="Trans_reg_C"/>
    <property type="match status" value="1"/>
</dbReference>